<organism evidence="2 3">
    <name type="scientific">Claviceps pusilla</name>
    <dbReference type="NCBI Taxonomy" id="123648"/>
    <lineage>
        <taxon>Eukaryota</taxon>
        <taxon>Fungi</taxon>
        <taxon>Dikarya</taxon>
        <taxon>Ascomycota</taxon>
        <taxon>Pezizomycotina</taxon>
        <taxon>Sordariomycetes</taxon>
        <taxon>Hypocreomycetidae</taxon>
        <taxon>Hypocreales</taxon>
        <taxon>Clavicipitaceae</taxon>
        <taxon>Claviceps</taxon>
    </lineage>
</organism>
<dbReference type="Proteomes" id="UP000748025">
    <property type="component" value="Unassembled WGS sequence"/>
</dbReference>
<sequence>MRRGTDSANKLRLISSASGLLNPLDPVKGSSCHELSTTIIGPEGRSTACLADGRRTAPQNMNMTPDEDEDPLRDASYTPSHFARPTGGLGRYRALLRHGRLSDAAGGGGGGGGGVGGGIGTVLARSADHYRAVPISDGYHVLFTDPRTGCLCLGTDAPIGSVTRLVRKVWFRPPAAALSVIPILYAAGSDTRHGLRVVATFAAAGPMGIPHSNEQLIAFFTVPPDLFFHQVSARQDECGIHDPAAADAMMNRHGRAPRQQSMSDVWRADDDDQLLDEFGGHLQDSHNPAFPLEICGQPIAVWDSLTEIALDSSPEMIVWAFSSSGWAKAWAVDYGKAQPLTRTAVQEDGSIRLMDQDGDILMTDDDSAAAAAAAAASPEDCSTPDSSRDVNPFDGTVGTNFVERRSRIERASWCTRARGGDRIGGMASVDVIEEVNGIVRLDVQLR</sequence>
<dbReference type="OrthoDB" id="1689567at2759"/>
<evidence type="ECO:0000313" key="3">
    <source>
        <dbReference type="Proteomes" id="UP000748025"/>
    </source>
</evidence>
<accession>A0A9P7N8T5</accession>
<comment type="caution">
    <text evidence="2">The sequence shown here is derived from an EMBL/GenBank/DDBJ whole genome shotgun (WGS) entry which is preliminary data.</text>
</comment>
<protein>
    <submittedName>
        <fullName evidence="2">Uncharacterized protein</fullName>
    </submittedName>
</protein>
<proteinExistence type="predicted"/>
<evidence type="ECO:0000256" key="1">
    <source>
        <dbReference type="SAM" id="MobiDB-lite"/>
    </source>
</evidence>
<keyword evidence="3" id="KW-1185">Reference proteome</keyword>
<evidence type="ECO:0000313" key="2">
    <source>
        <dbReference type="EMBL" id="KAG6002265.1"/>
    </source>
</evidence>
<name>A0A9P7N8T5_9HYPO</name>
<gene>
    <name evidence="2" type="ORF">E4U43_001148</name>
</gene>
<feature type="region of interest" description="Disordered" evidence="1">
    <location>
        <begin position="376"/>
        <end position="395"/>
    </location>
</feature>
<dbReference type="AlphaFoldDB" id="A0A9P7N8T5"/>
<reference evidence="2" key="1">
    <citation type="journal article" date="2020" name="bioRxiv">
        <title>Whole genome comparisons of ergot fungi reveals the divergence and evolution of species within the genus Claviceps are the result of varying mechanisms driving genome evolution and host range expansion.</title>
        <authorList>
            <person name="Wyka S.A."/>
            <person name="Mondo S.J."/>
            <person name="Liu M."/>
            <person name="Dettman J."/>
            <person name="Nalam V."/>
            <person name="Broders K.D."/>
        </authorList>
    </citation>
    <scope>NUCLEOTIDE SEQUENCE</scope>
    <source>
        <strain evidence="2">CCC 602</strain>
    </source>
</reference>
<dbReference type="EMBL" id="SRPW01001360">
    <property type="protein sequence ID" value="KAG6002265.1"/>
    <property type="molecule type" value="Genomic_DNA"/>
</dbReference>